<protein>
    <submittedName>
        <fullName evidence="2">Uncharacterized protein</fullName>
    </submittedName>
</protein>
<dbReference type="InterPro" id="IPR037004">
    <property type="entry name" value="Exonuc_VII_ssu_sf"/>
</dbReference>
<keyword evidence="3" id="KW-1185">Reference proteome</keyword>
<dbReference type="SUPFAM" id="SSF116842">
    <property type="entry name" value="XseB-like"/>
    <property type="match status" value="1"/>
</dbReference>
<keyword evidence="1" id="KW-0175">Coiled coil</keyword>
<comment type="caution">
    <text evidence="2">The sequence shown here is derived from an EMBL/GenBank/DDBJ whole genome shotgun (WGS) entry which is preliminary data.</text>
</comment>
<dbReference type="GO" id="GO:0008855">
    <property type="term" value="F:exodeoxyribonuclease VII activity"/>
    <property type="evidence" value="ECO:0007669"/>
    <property type="project" value="InterPro"/>
</dbReference>
<dbReference type="EMBL" id="SCKX01000001">
    <property type="protein sequence ID" value="RWZ78596.1"/>
    <property type="molecule type" value="Genomic_DNA"/>
</dbReference>
<dbReference type="Gene3D" id="1.10.287.1040">
    <property type="entry name" value="Exonuclease VII, small subunit"/>
    <property type="match status" value="1"/>
</dbReference>
<reference evidence="2" key="1">
    <citation type="submission" date="2019-01" db="EMBL/GenBank/DDBJ databases">
        <title>Genomic signatures and co-occurrence patterns of the ultra-small Saccharimodia (Patescibacteria phylum) suggest a symbiotic lifestyle.</title>
        <authorList>
            <person name="Lemos L."/>
            <person name="Medeiros J."/>
            <person name="Andreote F."/>
            <person name="Fernandes G."/>
            <person name="Varani A."/>
            <person name="Oliveira G."/>
            <person name="Pylro V."/>
        </authorList>
    </citation>
    <scope>NUCLEOTIDE SEQUENCE [LARGE SCALE GENOMIC DNA]</scope>
    <source>
        <strain evidence="2">AMD02</strain>
    </source>
</reference>
<evidence type="ECO:0000313" key="3">
    <source>
        <dbReference type="Proteomes" id="UP000289257"/>
    </source>
</evidence>
<dbReference type="AlphaFoldDB" id="A0A4Q0AHV4"/>
<dbReference type="GO" id="GO:0006308">
    <property type="term" value="P:DNA catabolic process"/>
    <property type="evidence" value="ECO:0007669"/>
    <property type="project" value="InterPro"/>
</dbReference>
<gene>
    <name evidence="2" type="ORF">EOT05_02495</name>
</gene>
<accession>A0A4Q0AHV4</accession>
<dbReference type="Proteomes" id="UP000289257">
    <property type="component" value="Unassembled WGS sequence"/>
</dbReference>
<name>A0A4Q0AHV4_9BACT</name>
<feature type="coiled-coil region" evidence="1">
    <location>
        <begin position="30"/>
        <end position="64"/>
    </location>
</feature>
<dbReference type="GO" id="GO:0009318">
    <property type="term" value="C:exodeoxyribonuclease VII complex"/>
    <property type="evidence" value="ECO:0007669"/>
    <property type="project" value="InterPro"/>
</dbReference>
<sequence>MSDKSNPSVQEKLTHLSELVGWFQGASFTLEDALDKFKQAEALAEEIENDLTKLKNDIKVVKKRFDSETP</sequence>
<evidence type="ECO:0000256" key="1">
    <source>
        <dbReference type="SAM" id="Coils"/>
    </source>
</evidence>
<evidence type="ECO:0000313" key="2">
    <source>
        <dbReference type="EMBL" id="RWZ78596.1"/>
    </source>
</evidence>
<organism evidence="2 3">
    <name type="scientific">Candidatus Microsaccharimonas sossegonensis</name>
    <dbReference type="NCBI Taxonomy" id="2506948"/>
    <lineage>
        <taxon>Bacteria</taxon>
        <taxon>Candidatus Saccharimonadota</taxon>
        <taxon>Candidatus Saccharimonadia</taxon>
        <taxon>Candidatus Saccharimonadales</taxon>
        <taxon>Candidatus Saccharimonadaceae</taxon>
        <taxon>Candidatus Microsaccharimonas</taxon>
    </lineage>
</organism>
<proteinExistence type="predicted"/>